<keyword evidence="3" id="KW-1185">Reference proteome</keyword>
<organism evidence="2 3">
    <name type="scientific">Lentzea pudingi</name>
    <dbReference type="NCBI Taxonomy" id="1789439"/>
    <lineage>
        <taxon>Bacteria</taxon>
        <taxon>Bacillati</taxon>
        <taxon>Actinomycetota</taxon>
        <taxon>Actinomycetes</taxon>
        <taxon>Pseudonocardiales</taxon>
        <taxon>Pseudonocardiaceae</taxon>
        <taxon>Lentzea</taxon>
    </lineage>
</organism>
<comment type="caution">
    <text evidence="2">The sequence shown here is derived from an EMBL/GenBank/DDBJ whole genome shotgun (WGS) entry which is preliminary data.</text>
</comment>
<evidence type="ECO:0000313" key="3">
    <source>
        <dbReference type="Proteomes" id="UP000597656"/>
    </source>
</evidence>
<sequence>MGPDWYCDDVIPGNVRVEVLGRTANTLAFRPPIPGFGTDHVIVIPTRHVSSLLDLDDELAVELLAAVKKAAAHVIELHGGCQVLTTLGDEQHNKHLHWHVAAGAGVARFVAR</sequence>
<dbReference type="EMBL" id="BMNC01000002">
    <property type="protein sequence ID" value="GGM79373.1"/>
    <property type="molecule type" value="Genomic_DNA"/>
</dbReference>
<protein>
    <recommendedName>
        <fullName evidence="1">HIT domain-containing protein</fullName>
    </recommendedName>
</protein>
<evidence type="ECO:0000313" key="2">
    <source>
        <dbReference type="EMBL" id="GGM79373.1"/>
    </source>
</evidence>
<gene>
    <name evidence="2" type="ORF">GCM10011609_13930</name>
</gene>
<dbReference type="RefSeq" id="WP_189153791.1">
    <property type="nucleotide sequence ID" value="NZ_BMNC01000002.1"/>
</dbReference>
<dbReference type="Proteomes" id="UP000597656">
    <property type="component" value="Unassembled WGS sequence"/>
</dbReference>
<accession>A0ABQ2HEX5</accession>
<proteinExistence type="predicted"/>
<dbReference type="Gene3D" id="3.30.428.10">
    <property type="entry name" value="HIT-like"/>
    <property type="match status" value="1"/>
</dbReference>
<dbReference type="InterPro" id="IPR011146">
    <property type="entry name" value="HIT-like"/>
</dbReference>
<dbReference type="InterPro" id="IPR036265">
    <property type="entry name" value="HIT-like_sf"/>
</dbReference>
<evidence type="ECO:0000259" key="1">
    <source>
        <dbReference type="Pfam" id="PF01230"/>
    </source>
</evidence>
<feature type="domain" description="HIT" evidence="1">
    <location>
        <begin position="20"/>
        <end position="102"/>
    </location>
</feature>
<name>A0ABQ2HEX5_9PSEU</name>
<dbReference type="SUPFAM" id="SSF54197">
    <property type="entry name" value="HIT-like"/>
    <property type="match status" value="1"/>
</dbReference>
<dbReference type="Pfam" id="PF01230">
    <property type="entry name" value="HIT"/>
    <property type="match status" value="1"/>
</dbReference>
<reference evidence="3" key="1">
    <citation type="journal article" date="2019" name="Int. J. Syst. Evol. Microbiol.">
        <title>The Global Catalogue of Microorganisms (GCM) 10K type strain sequencing project: providing services to taxonomists for standard genome sequencing and annotation.</title>
        <authorList>
            <consortium name="The Broad Institute Genomics Platform"/>
            <consortium name="The Broad Institute Genome Sequencing Center for Infectious Disease"/>
            <person name="Wu L."/>
            <person name="Ma J."/>
        </authorList>
    </citation>
    <scope>NUCLEOTIDE SEQUENCE [LARGE SCALE GENOMIC DNA]</scope>
    <source>
        <strain evidence="3">CGMCC 4.7319</strain>
    </source>
</reference>